<evidence type="ECO:0000313" key="2">
    <source>
        <dbReference type="EMBL" id="KAL3879725.1"/>
    </source>
</evidence>
<name>A0ABD3X0J0_SINWO</name>
<feature type="non-terminal residue" evidence="2">
    <location>
        <position position="1"/>
    </location>
</feature>
<comment type="caution">
    <text evidence="2">The sequence shown here is derived from an EMBL/GenBank/DDBJ whole genome shotgun (WGS) entry which is preliminary data.</text>
</comment>
<dbReference type="SUPFAM" id="SSF49785">
    <property type="entry name" value="Galactose-binding domain-like"/>
    <property type="match status" value="1"/>
</dbReference>
<sequence length="81" mass="8892">KVNFALNKHSVQPTTLQSRFNWSADKAVDGNSDGSDPDESMTCSSTAPTGSLRNHTWEVDIGFQISLNTITVYGRTDKCKI</sequence>
<reference evidence="2 3" key="1">
    <citation type="submission" date="2024-11" db="EMBL/GenBank/DDBJ databases">
        <title>Chromosome-level genome assembly of the freshwater bivalve Anodonta woodiana.</title>
        <authorList>
            <person name="Chen X."/>
        </authorList>
    </citation>
    <scope>NUCLEOTIDE SEQUENCE [LARGE SCALE GENOMIC DNA]</scope>
    <source>
        <strain evidence="2">MN2024</strain>
        <tissue evidence="2">Gills</tissue>
    </source>
</reference>
<dbReference type="InterPro" id="IPR008979">
    <property type="entry name" value="Galactose-bd-like_sf"/>
</dbReference>
<evidence type="ECO:0000313" key="3">
    <source>
        <dbReference type="Proteomes" id="UP001634394"/>
    </source>
</evidence>
<organism evidence="2 3">
    <name type="scientific">Sinanodonta woodiana</name>
    <name type="common">Chinese pond mussel</name>
    <name type="synonym">Anodonta woodiana</name>
    <dbReference type="NCBI Taxonomy" id="1069815"/>
    <lineage>
        <taxon>Eukaryota</taxon>
        <taxon>Metazoa</taxon>
        <taxon>Spiralia</taxon>
        <taxon>Lophotrochozoa</taxon>
        <taxon>Mollusca</taxon>
        <taxon>Bivalvia</taxon>
        <taxon>Autobranchia</taxon>
        <taxon>Heteroconchia</taxon>
        <taxon>Palaeoheterodonta</taxon>
        <taxon>Unionida</taxon>
        <taxon>Unionoidea</taxon>
        <taxon>Unionidae</taxon>
        <taxon>Unioninae</taxon>
        <taxon>Sinanodonta</taxon>
    </lineage>
</organism>
<proteinExistence type="predicted"/>
<dbReference type="Gene3D" id="2.60.120.260">
    <property type="entry name" value="Galactose-binding domain-like"/>
    <property type="match status" value="1"/>
</dbReference>
<accession>A0ABD3X0J0</accession>
<dbReference type="EMBL" id="JBJQND010000004">
    <property type="protein sequence ID" value="KAL3879725.1"/>
    <property type="molecule type" value="Genomic_DNA"/>
</dbReference>
<feature type="compositionally biased region" description="Polar residues" evidence="1">
    <location>
        <begin position="41"/>
        <end position="51"/>
    </location>
</feature>
<keyword evidence="3" id="KW-1185">Reference proteome</keyword>
<dbReference type="AlphaFoldDB" id="A0ABD3X0J0"/>
<evidence type="ECO:0000256" key="1">
    <source>
        <dbReference type="SAM" id="MobiDB-lite"/>
    </source>
</evidence>
<feature type="region of interest" description="Disordered" evidence="1">
    <location>
        <begin position="26"/>
        <end position="51"/>
    </location>
</feature>
<dbReference type="Proteomes" id="UP001634394">
    <property type="component" value="Unassembled WGS sequence"/>
</dbReference>
<protein>
    <submittedName>
        <fullName evidence="2">Uncharacterized protein</fullName>
    </submittedName>
</protein>
<gene>
    <name evidence="2" type="ORF">ACJMK2_032011</name>
</gene>